<evidence type="ECO:0000256" key="1">
    <source>
        <dbReference type="SAM" id="MobiDB-lite"/>
    </source>
</evidence>
<evidence type="ECO:0000313" key="3">
    <source>
        <dbReference type="Proteomes" id="UP001497480"/>
    </source>
</evidence>
<protein>
    <recommendedName>
        <fullName evidence="4">Transmembrane protein</fullName>
    </recommendedName>
</protein>
<comment type="caution">
    <text evidence="2">The sequence shown here is derived from an EMBL/GenBank/DDBJ whole genome shotgun (WGS) entry which is preliminary data.</text>
</comment>
<dbReference type="AlphaFoldDB" id="A0AAV1WKH0"/>
<feature type="region of interest" description="Disordered" evidence="1">
    <location>
        <begin position="56"/>
        <end position="78"/>
    </location>
</feature>
<reference evidence="2 3" key="1">
    <citation type="submission" date="2024-03" db="EMBL/GenBank/DDBJ databases">
        <authorList>
            <person name="Martinez-Hernandez J."/>
        </authorList>
    </citation>
    <scope>NUCLEOTIDE SEQUENCE [LARGE SCALE GENOMIC DNA]</scope>
</reference>
<name>A0AAV1WKH0_LUPLU</name>
<keyword evidence="3" id="KW-1185">Reference proteome</keyword>
<evidence type="ECO:0000313" key="2">
    <source>
        <dbReference type="EMBL" id="CAL0309768.1"/>
    </source>
</evidence>
<gene>
    <name evidence="2" type="ORF">LLUT_LOCUS10828</name>
</gene>
<proteinExistence type="predicted"/>
<dbReference type="Proteomes" id="UP001497480">
    <property type="component" value="Unassembled WGS sequence"/>
</dbReference>
<evidence type="ECO:0008006" key="4">
    <source>
        <dbReference type="Google" id="ProtNLM"/>
    </source>
</evidence>
<sequence>MAFSYIKIIFIVPQLLLIFLIIFASSPQYVADCRPLLLNHDQSTAYEVHLQALPRGSAPWSHSAGQSDNHGHIPSVNS</sequence>
<dbReference type="EMBL" id="CAXHTB010000007">
    <property type="protein sequence ID" value="CAL0309768.1"/>
    <property type="molecule type" value="Genomic_DNA"/>
</dbReference>
<organism evidence="2 3">
    <name type="scientific">Lupinus luteus</name>
    <name type="common">European yellow lupine</name>
    <dbReference type="NCBI Taxonomy" id="3873"/>
    <lineage>
        <taxon>Eukaryota</taxon>
        <taxon>Viridiplantae</taxon>
        <taxon>Streptophyta</taxon>
        <taxon>Embryophyta</taxon>
        <taxon>Tracheophyta</taxon>
        <taxon>Spermatophyta</taxon>
        <taxon>Magnoliopsida</taxon>
        <taxon>eudicotyledons</taxon>
        <taxon>Gunneridae</taxon>
        <taxon>Pentapetalae</taxon>
        <taxon>rosids</taxon>
        <taxon>fabids</taxon>
        <taxon>Fabales</taxon>
        <taxon>Fabaceae</taxon>
        <taxon>Papilionoideae</taxon>
        <taxon>50 kb inversion clade</taxon>
        <taxon>genistoids sensu lato</taxon>
        <taxon>core genistoids</taxon>
        <taxon>Genisteae</taxon>
        <taxon>Lupinus</taxon>
    </lineage>
</organism>
<accession>A0AAV1WKH0</accession>